<gene>
    <name evidence="2" type="ORF">JY651_49325</name>
</gene>
<protein>
    <submittedName>
        <fullName evidence="2">Uncharacterized protein</fullName>
    </submittedName>
</protein>
<evidence type="ECO:0000313" key="2">
    <source>
        <dbReference type="EMBL" id="QSQ23011.1"/>
    </source>
</evidence>
<dbReference type="RefSeq" id="WP_206724587.1">
    <property type="nucleotide sequence ID" value="NZ_CP071090.1"/>
</dbReference>
<reference evidence="2 3" key="1">
    <citation type="submission" date="2021-02" db="EMBL/GenBank/DDBJ databases">
        <title>De Novo genome assembly of isolated myxobacteria.</title>
        <authorList>
            <person name="Stevens D.C."/>
        </authorList>
    </citation>
    <scope>NUCLEOTIDE SEQUENCE [LARGE SCALE GENOMIC DNA]</scope>
    <source>
        <strain evidence="3">SCPEA02</strain>
    </source>
</reference>
<keyword evidence="1" id="KW-0732">Signal</keyword>
<feature type="signal peptide" evidence="1">
    <location>
        <begin position="1"/>
        <end position="21"/>
    </location>
</feature>
<organism evidence="2 3">
    <name type="scientific">Pyxidicoccus parkwayensis</name>
    <dbReference type="NCBI Taxonomy" id="2813578"/>
    <lineage>
        <taxon>Bacteria</taxon>
        <taxon>Pseudomonadati</taxon>
        <taxon>Myxococcota</taxon>
        <taxon>Myxococcia</taxon>
        <taxon>Myxococcales</taxon>
        <taxon>Cystobacterineae</taxon>
        <taxon>Myxococcaceae</taxon>
        <taxon>Pyxidicoccus</taxon>
    </lineage>
</organism>
<sequence length="111" mass="11950">MNPLVRSALLAALLLSTVASAEDASPKAPATPKTVDIDQARICAPVDVEFIKRIAVARPRHFTRDGFRVDSARAATPSWMLSRMVVLVPDGTPQLTFRAPSAQRGSPDFGH</sequence>
<accession>A0ABX7P043</accession>
<keyword evidence="3" id="KW-1185">Reference proteome</keyword>
<name>A0ABX7P043_9BACT</name>
<evidence type="ECO:0000313" key="3">
    <source>
        <dbReference type="Proteomes" id="UP000662747"/>
    </source>
</evidence>
<dbReference type="Proteomes" id="UP000662747">
    <property type="component" value="Chromosome"/>
</dbReference>
<proteinExistence type="predicted"/>
<evidence type="ECO:0000256" key="1">
    <source>
        <dbReference type="SAM" id="SignalP"/>
    </source>
</evidence>
<feature type="chain" id="PRO_5045619722" evidence="1">
    <location>
        <begin position="22"/>
        <end position="111"/>
    </location>
</feature>
<dbReference type="EMBL" id="CP071090">
    <property type="protein sequence ID" value="QSQ23011.1"/>
    <property type="molecule type" value="Genomic_DNA"/>
</dbReference>